<keyword evidence="5" id="KW-0547">Nucleotide-binding</keyword>
<keyword evidence="3" id="KW-0762">Sugar transport</keyword>
<dbReference type="Proteomes" id="UP001236507">
    <property type="component" value="Unassembled WGS sequence"/>
</dbReference>
<dbReference type="GO" id="GO:0005524">
    <property type="term" value="F:ATP binding"/>
    <property type="evidence" value="ECO:0007669"/>
    <property type="project" value="UniProtKB-KW"/>
</dbReference>
<evidence type="ECO:0000259" key="9">
    <source>
        <dbReference type="PROSITE" id="PS50893"/>
    </source>
</evidence>
<feature type="domain" description="ABC transporter" evidence="9">
    <location>
        <begin position="255"/>
        <end position="495"/>
    </location>
</feature>
<dbReference type="SUPFAM" id="SSF52540">
    <property type="entry name" value="P-loop containing nucleoside triphosphate hydrolases"/>
    <property type="match status" value="2"/>
</dbReference>
<dbReference type="SMART" id="SM00382">
    <property type="entry name" value="AAA"/>
    <property type="match status" value="2"/>
</dbReference>
<name>A0ABT6YFP1_9BACT</name>
<dbReference type="PANTHER" id="PTHR43790:SF3">
    <property type="entry name" value="D-ALLOSE IMPORT ATP-BINDING PROTEIN ALSA-RELATED"/>
    <property type="match status" value="1"/>
</dbReference>
<keyword evidence="7" id="KW-1278">Translocase</keyword>
<dbReference type="Gene3D" id="3.40.50.300">
    <property type="entry name" value="P-loop containing nucleotide triphosphate hydrolases"/>
    <property type="match status" value="2"/>
</dbReference>
<evidence type="ECO:0000256" key="3">
    <source>
        <dbReference type="ARBA" id="ARBA00022597"/>
    </source>
</evidence>
<evidence type="ECO:0000256" key="4">
    <source>
        <dbReference type="ARBA" id="ARBA00022737"/>
    </source>
</evidence>
<dbReference type="PANTHER" id="PTHR43790">
    <property type="entry name" value="CARBOHYDRATE TRANSPORT ATP-BINDING PROTEIN MG119-RELATED"/>
    <property type="match status" value="1"/>
</dbReference>
<dbReference type="PROSITE" id="PS50893">
    <property type="entry name" value="ABC_TRANSPORTER_2"/>
    <property type="match status" value="2"/>
</dbReference>
<keyword evidence="4" id="KW-0677">Repeat</keyword>
<dbReference type="InterPro" id="IPR027417">
    <property type="entry name" value="P-loop_NTPase"/>
</dbReference>
<dbReference type="CDD" id="cd03215">
    <property type="entry name" value="ABC_Carb_Monos_II"/>
    <property type="match status" value="1"/>
</dbReference>
<evidence type="ECO:0000256" key="7">
    <source>
        <dbReference type="ARBA" id="ARBA00022967"/>
    </source>
</evidence>
<dbReference type="Pfam" id="PF00005">
    <property type="entry name" value="ABC_tran"/>
    <property type="match status" value="2"/>
</dbReference>
<gene>
    <name evidence="10" type="primary">gguA</name>
    <name evidence="10" type="ORF">QM524_22300</name>
</gene>
<dbReference type="InterPro" id="IPR003439">
    <property type="entry name" value="ABC_transporter-like_ATP-bd"/>
</dbReference>
<keyword evidence="2" id="KW-1003">Cell membrane</keyword>
<dbReference type="InterPro" id="IPR050107">
    <property type="entry name" value="ABC_carbohydrate_import_ATPase"/>
</dbReference>
<evidence type="ECO:0000313" key="11">
    <source>
        <dbReference type="Proteomes" id="UP001236507"/>
    </source>
</evidence>
<dbReference type="InterPro" id="IPR017871">
    <property type="entry name" value="ABC_transporter-like_CS"/>
</dbReference>
<dbReference type="RefSeq" id="WP_283346305.1">
    <property type="nucleotide sequence ID" value="NZ_JASHIF010000024.1"/>
</dbReference>
<evidence type="ECO:0000256" key="8">
    <source>
        <dbReference type="ARBA" id="ARBA00023136"/>
    </source>
</evidence>
<evidence type="ECO:0000256" key="1">
    <source>
        <dbReference type="ARBA" id="ARBA00022448"/>
    </source>
</evidence>
<organism evidence="10 11">
    <name type="scientific">Flectobacillus roseus</name>
    <dbReference type="NCBI Taxonomy" id="502259"/>
    <lineage>
        <taxon>Bacteria</taxon>
        <taxon>Pseudomonadati</taxon>
        <taxon>Bacteroidota</taxon>
        <taxon>Cytophagia</taxon>
        <taxon>Cytophagales</taxon>
        <taxon>Flectobacillaceae</taxon>
        <taxon>Flectobacillus</taxon>
    </lineage>
</organism>
<reference evidence="10 11" key="1">
    <citation type="submission" date="2023-05" db="EMBL/GenBank/DDBJ databases">
        <title>Novel species of genus Flectobacillus isolated from stream in China.</title>
        <authorList>
            <person name="Lu H."/>
        </authorList>
    </citation>
    <scope>NUCLEOTIDE SEQUENCE [LARGE SCALE GENOMIC DNA]</scope>
    <source>
        <strain evidence="10 11">KCTC 42575</strain>
    </source>
</reference>
<evidence type="ECO:0000256" key="5">
    <source>
        <dbReference type="ARBA" id="ARBA00022741"/>
    </source>
</evidence>
<dbReference type="CDD" id="cd03216">
    <property type="entry name" value="ABC_Carb_Monos_I"/>
    <property type="match status" value="1"/>
</dbReference>
<evidence type="ECO:0000256" key="2">
    <source>
        <dbReference type="ARBA" id="ARBA00022475"/>
    </source>
</evidence>
<accession>A0ABT6YFP1</accession>
<sequence length="495" mass="54549">MLQAVNISKSFPGVKALKGVNLNFYPAKVNAILGENGAGKSTLLKILTGVYPDYEGEIHLNGQIVKFNHIKDAQKAGISIIHQELNLIPTLTIAENIFLGQEIENQWGMLDYSGMKKVTNQLLQRLELKLSPDTLVQNLKVGEQQLIEIAKALLIDAQVILMDEPTSALTKAEIDNLHRIIAELKKEGKTIVYISHKMEELFRIAEKYTVMRDGCSVAEGDMSDTTEQALIRQMVGREVTIEKKAKTQISQDVILNIQNFTLPHPKLKNRNLLDEISLTLHQGEILGIFGLMGAGRTELLESIFGLNSKVLKGSMVVHQKPVKIQSPKDAIANGIAFVTEDRKTEGLVLGMNIASNISLTTLASDKLLDTRQEQQNAQSYIDSLAIKTPSSQQLCLNLSGGNQQKVVLAKWLATNPSILMLDEPTRGIDINAKNEIYELIKKLSQEGKSFIVVSSEIPELLALADRFLVMSGGRITAELSAEEANEDKLLKAAIL</sequence>
<dbReference type="InterPro" id="IPR003593">
    <property type="entry name" value="AAA+_ATPase"/>
</dbReference>
<protein>
    <submittedName>
        <fullName evidence="10">Sugar ABC transporter ATP-binding protein</fullName>
    </submittedName>
</protein>
<comment type="caution">
    <text evidence="10">The sequence shown here is derived from an EMBL/GenBank/DDBJ whole genome shotgun (WGS) entry which is preliminary data.</text>
</comment>
<keyword evidence="11" id="KW-1185">Reference proteome</keyword>
<dbReference type="EMBL" id="JASHIF010000024">
    <property type="protein sequence ID" value="MDI9861971.1"/>
    <property type="molecule type" value="Genomic_DNA"/>
</dbReference>
<keyword evidence="8" id="KW-0472">Membrane</keyword>
<evidence type="ECO:0000313" key="10">
    <source>
        <dbReference type="EMBL" id="MDI9861971.1"/>
    </source>
</evidence>
<feature type="domain" description="ABC transporter" evidence="9">
    <location>
        <begin position="2"/>
        <end position="238"/>
    </location>
</feature>
<proteinExistence type="predicted"/>
<keyword evidence="6 10" id="KW-0067">ATP-binding</keyword>
<keyword evidence="1" id="KW-0813">Transport</keyword>
<dbReference type="PROSITE" id="PS00211">
    <property type="entry name" value="ABC_TRANSPORTER_1"/>
    <property type="match status" value="1"/>
</dbReference>
<evidence type="ECO:0000256" key="6">
    <source>
        <dbReference type="ARBA" id="ARBA00022840"/>
    </source>
</evidence>